<dbReference type="EMBL" id="REGN01002396">
    <property type="protein sequence ID" value="RNA28417.1"/>
    <property type="molecule type" value="Genomic_DNA"/>
</dbReference>
<reference evidence="1 2" key="1">
    <citation type="journal article" date="2018" name="Sci. Rep.">
        <title>Genomic signatures of local adaptation to the degree of environmental predictability in rotifers.</title>
        <authorList>
            <person name="Franch-Gras L."/>
            <person name="Hahn C."/>
            <person name="Garcia-Roger E.M."/>
            <person name="Carmona M.J."/>
            <person name="Serra M."/>
            <person name="Gomez A."/>
        </authorList>
    </citation>
    <scope>NUCLEOTIDE SEQUENCE [LARGE SCALE GENOMIC DNA]</scope>
    <source>
        <strain evidence="1">HYR1</strain>
    </source>
</reference>
<name>A0A3M7RYL5_BRAPC</name>
<dbReference type="Proteomes" id="UP000276133">
    <property type="component" value="Unassembled WGS sequence"/>
</dbReference>
<keyword evidence="2" id="KW-1185">Reference proteome</keyword>
<proteinExistence type="predicted"/>
<organism evidence="1 2">
    <name type="scientific">Brachionus plicatilis</name>
    <name type="common">Marine rotifer</name>
    <name type="synonym">Brachionus muelleri</name>
    <dbReference type="NCBI Taxonomy" id="10195"/>
    <lineage>
        <taxon>Eukaryota</taxon>
        <taxon>Metazoa</taxon>
        <taxon>Spiralia</taxon>
        <taxon>Gnathifera</taxon>
        <taxon>Rotifera</taxon>
        <taxon>Eurotatoria</taxon>
        <taxon>Monogononta</taxon>
        <taxon>Pseudotrocha</taxon>
        <taxon>Ploima</taxon>
        <taxon>Brachionidae</taxon>
        <taxon>Brachionus</taxon>
    </lineage>
</organism>
<accession>A0A3M7RYL5</accession>
<evidence type="ECO:0000313" key="1">
    <source>
        <dbReference type="EMBL" id="RNA28417.1"/>
    </source>
</evidence>
<comment type="caution">
    <text evidence="1">The sequence shown here is derived from an EMBL/GenBank/DDBJ whole genome shotgun (WGS) entry which is preliminary data.</text>
</comment>
<gene>
    <name evidence="1" type="ORF">BpHYR1_037316</name>
</gene>
<sequence length="60" mass="6943">MKMSKIFTLPRILFTDHWFQQKIVDVVLWQKETSSAKSVLIGLSLIKHGNKKICDGKVAW</sequence>
<dbReference type="AlphaFoldDB" id="A0A3M7RYL5"/>
<evidence type="ECO:0000313" key="2">
    <source>
        <dbReference type="Proteomes" id="UP000276133"/>
    </source>
</evidence>
<protein>
    <submittedName>
        <fullName evidence="1">Uncharacterized protein</fullName>
    </submittedName>
</protein>